<evidence type="ECO:0000313" key="4">
    <source>
        <dbReference type="Proteomes" id="UP000663792"/>
    </source>
</evidence>
<dbReference type="AlphaFoldDB" id="A0A938YD35"/>
<gene>
    <name evidence="3" type="ORF">JL106_01610</name>
</gene>
<accession>A0A938YD35</accession>
<evidence type="ECO:0000313" key="3">
    <source>
        <dbReference type="EMBL" id="MBM9465974.1"/>
    </source>
</evidence>
<proteinExistence type="predicted"/>
<evidence type="ECO:0000256" key="1">
    <source>
        <dbReference type="SAM" id="MobiDB-lite"/>
    </source>
</evidence>
<comment type="caution">
    <text evidence="3">The sequence shown here is derived from an EMBL/GenBank/DDBJ whole genome shotgun (WGS) entry which is preliminary data.</text>
</comment>
<organism evidence="3 4">
    <name type="scientific">Nakamurella leprariae</name>
    <dbReference type="NCBI Taxonomy" id="2803911"/>
    <lineage>
        <taxon>Bacteria</taxon>
        <taxon>Bacillati</taxon>
        <taxon>Actinomycetota</taxon>
        <taxon>Actinomycetes</taxon>
        <taxon>Nakamurellales</taxon>
        <taxon>Nakamurellaceae</taxon>
        <taxon>Nakamurella</taxon>
    </lineage>
</organism>
<dbReference type="RefSeq" id="WP_205258933.1">
    <property type="nucleotide sequence ID" value="NZ_JAERWK010000003.1"/>
</dbReference>
<sequence>MQRSSGASAVVLSIAVLAVAAMTGCASGTAGTATPATTISTTASSTTASSTTASSTRATTSTGVPAADGFSITGLLADTPVIAGPALISAADVETAIEDAGLIRPEGTGDAFLTWLSDTAGVEQGSVISIPWPDSLGIQYAAQHDTFAASVGFGIPQVDGFLAVSAPPARVAVLDGRFDPDAVTAAIGEPDDGIWSQPGEDLTTDLQHRLAPDELGRPVRVTGDEAQLLVTLQTKAAQAYRDGDLGSWSDVLPVAEALDARGVYAAQLWRAADDTVVGIGLVVEDGRSVPVVAHQYADAGEAEQAAAALDGRQDGPATAGDVAVDGALLTARLEWAPETAPAVAWQLLARQSPVLG</sequence>
<evidence type="ECO:0000256" key="2">
    <source>
        <dbReference type="SAM" id="SignalP"/>
    </source>
</evidence>
<keyword evidence="2" id="KW-0732">Signal</keyword>
<protein>
    <submittedName>
        <fullName evidence="3">Uncharacterized protein</fullName>
    </submittedName>
</protein>
<feature type="signal peptide" evidence="2">
    <location>
        <begin position="1"/>
        <end position="20"/>
    </location>
</feature>
<feature type="region of interest" description="Disordered" evidence="1">
    <location>
        <begin position="29"/>
        <end position="62"/>
    </location>
</feature>
<feature type="chain" id="PRO_5039065205" evidence="2">
    <location>
        <begin position="21"/>
        <end position="356"/>
    </location>
</feature>
<dbReference type="Proteomes" id="UP000663792">
    <property type="component" value="Unassembled WGS sequence"/>
</dbReference>
<reference evidence="3" key="1">
    <citation type="submission" date="2021-01" db="EMBL/GenBank/DDBJ databases">
        <title>YIM 132084 draft genome.</title>
        <authorList>
            <person name="An D."/>
        </authorList>
    </citation>
    <scope>NUCLEOTIDE SEQUENCE</scope>
    <source>
        <strain evidence="3">YIM 132084</strain>
    </source>
</reference>
<name>A0A938YD35_9ACTN</name>
<dbReference type="PROSITE" id="PS51257">
    <property type="entry name" value="PROKAR_LIPOPROTEIN"/>
    <property type="match status" value="1"/>
</dbReference>
<dbReference type="EMBL" id="JAERWK010000003">
    <property type="protein sequence ID" value="MBM9465974.1"/>
    <property type="molecule type" value="Genomic_DNA"/>
</dbReference>
<keyword evidence="4" id="KW-1185">Reference proteome</keyword>